<dbReference type="PANTHER" id="PTHR46362">
    <property type="entry name" value="GEM-ASSOCIATED PROTEIN 5"/>
    <property type="match status" value="1"/>
</dbReference>
<dbReference type="InterPro" id="IPR056432">
    <property type="entry name" value="Beta-prop_GEMI5_1st"/>
</dbReference>
<dbReference type="GO" id="GO:0000387">
    <property type="term" value="P:spliceosomal snRNP assembly"/>
    <property type="evidence" value="ECO:0007669"/>
    <property type="project" value="TreeGrafter"/>
</dbReference>
<dbReference type="GO" id="GO:0003730">
    <property type="term" value="F:mRNA 3'-UTR binding"/>
    <property type="evidence" value="ECO:0007669"/>
    <property type="project" value="TreeGrafter"/>
</dbReference>
<dbReference type="InterPro" id="IPR001680">
    <property type="entry name" value="WD40_rpt"/>
</dbReference>
<dbReference type="PROSITE" id="PS50082">
    <property type="entry name" value="WD_REPEATS_2"/>
    <property type="match status" value="2"/>
</dbReference>
<dbReference type="InterPro" id="IPR036322">
    <property type="entry name" value="WD40_repeat_dom_sf"/>
</dbReference>
<protein>
    <recommendedName>
        <fullName evidence="8">Gem-associated protein 5</fullName>
    </recommendedName>
</protein>
<feature type="domain" description="Gem-associated protein 5 first beta-propeller" evidence="4">
    <location>
        <begin position="23"/>
        <end position="568"/>
    </location>
</feature>
<dbReference type="PROSITE" id="PS50294">
    <property type="entry name" value="WD_REPEATS_REGION"/>
    <property type="match status" value="2"/>
</dbReference>
<evidence type="ECO:0000256" key="2">
    <source>
        <dbReference type="ARBA" id="ARBA00022737"/>
    </source>
</evidence>
<dbReference type="InterPro" id="IPR019775">
    <property type="entry name" value="WD40_repeat_CS"/>
</dbReference>
<evidence type="ECO:0000259" key="5">
    <source>
        <dbReference type="Pfam" id="PF23775"/>
    </source>
</evidence>
<dbReference type="Pfam" id="PF23770">
    <property type="entry name" value="Beta-prop_RIG_1st"/>
    <property type="match status" value="1"/>
</dbReference>
<dbReference type="SMART" id="SM00320">
    <property type="entry name" value="WD40"/>
    <property type="match status" value="8"/>
</dbReference>
<feature type="repeat" description="WD" evidence="3">
    <location>
        <begin position="884"/>
        <end position="919"/>
    </location>
</feature>
<dbReference type="Pfam" id="PF23775">
    <property type="entry name" value="Beta-prop_RIG_2nd"/>
    <property type="match status" value="1"/>
</dbReference>
<evidence type="ECO:0000256" key="1">
    <source>
        <dbReference type="ARBA" id="ARBA00022574"/>
    </source>
</evidence>
<reference evidence="6" key="1">
    <citation type="journal article" date="2023" name="Insect Mol. Biol.">
        <title>Genome sequencing provides insights into the evolution of gene families encoding plant cell wall-degrading enzymes in longhorned beetles.</title>
        <authorList>
            <person name="Shin N.R."/>
            <person name="Okamura Y."/>
            <person name="Kirsch R."/>
            <person name="Pauchet Y."/>
        </authorList>
    </citation>
    <scope>NUCLEOTIDE SEQUENCE</scope>
    <source>
        <strain evidence="6">AMC_N1</strain>
    </source>
</reference>
<dbReference type="PROSITE" id="PS00678">
    <property type="entry name" value="WD_REPEATS_1"/>
    <property type="match status" value="1"/>
</dbReference>
<keyword evidence="7" id="KW-1185">Reference proteome</keyword>
<dbReference type="EMBL" id="JAPWTK010000228">
    <property type="protein sequence ID" value="KAJ8945096.1"/>
    <property type="molecule type" value="Genomic_DNA"/>
</dbReference>
<dbReference type="InterPro" id="IPR015943">
    <property type="entry name" value="WD40/YVTN_repeat-like_dom_sf"/>
</dbReference>
<dbReference type="GO" id="GO:0005634">
    <property type="term" value="C:nucleus"/>
    <property type="evidence" value="ECO:0007669"/>
    <property type="project" value="TreeGrafter"/>
</dbReference>
<dbReference type="InterPro" id="IPR056424">
    <property type="entry name" value="Beta-prop_GEMI5_2nd"/>
</dbReference>
<accession>A0AAV8Y2K7</accession>
<dbReference type="GO" id="GO:0032797">
    <property type="term" value="C:SMN complex"/>
    <property type="evidence" value="ECO:0007669"/>
    <property type="project" value="TreeGrafter"/>
</dbReference>
<dbReference type="Gene3D" id="2.130.10.10">
    <property type="entry name" value="YVTN repeat-like/Quinoprotein amine dehydrogenase"/>
    <property type="match status" value="3"/>
</dbReference>
<proteinExistence type="predicted"/>
<keyword evidence="2" id="KW-0677">Repeat</keyword>
<dbReference type="Proteomes" id="UP001162162">
    <property type="component" value="Unassembled WGS sequence"/>
</dbReference>
<feature type="domain" description="Gem-associated protein 5 second beta-propeller" evidence="5">
    <location>
        <begin position="634"/>
        <end position="919"/>
    </location>
</feature>
<dbReference type="InterPro" id="IPR052640">
    <property type="entry name" value="Gemin-5"/>
</dbReference>
<evidence type="ECO:0000313" key="6">
    <source>
        <dbReference type="EMBL" id="KAJ8945096.1"/>
    </source>
</evidence>
<evidence type="ECO:0000313" key="7">
    <source>
        <dbReference type="Proteomes" id="UP001162162"/>
    </source>
</evidence>
<dbReference type="SUPFAM" id="SSF50978">
    <property type="entry name" value="WD40 repeat-like"/>
    <property type="match status" value="2"/>
</dbReference>
<keyword evidence="1 3" id="KW-0853">WD repeat</keyword>
<feature type="repeat" description="WD" evidence="3">
    <location>
        <begin position="52"/>
        <end position="90"/>
    </location>
</feature>
<sequence>MNTLVIPPSPNWYETAILACAPDNSLIYGARNEIVLICDSPKDQASDIKIIPRAHSQKITSVNLNKNWGHPNKLLVTVGEDKLVKLWDVEILEKKLSHSVHRSHSKISGATFAGDERIISVSEEGVIVVWNLGLNQTTILKDVFGFKVTVTCISTCPHANWLTAFGLKNGLVVVTDLRKQGKVLYKLRGHDKSVISLAWCPAPLNIFPKDPHNYVGAKKIAQDTEDATENFSAQKPFVTNDKPVDKQLELGNIEGNTQTTTEELREIEKNNITDDIEACGSRENTSRNIEELNKTDEKVEEFDGASTSKNEHEAKKDICVDKKKSDSNVPKDEEKNRAHPLLRIYDSEDDFLKECKKLLGNTSPENIYGTVSDKANIENGKVGFNKDKTEVCPDIQILKESIAVEKQMSEGDKEMDIDTLESTENTLESSLFVEVGSVNESLIEEKAMSDIVNDSNYETSNGTVREIPRNVSVEEQPRKEFLLASSAKEGNIYIWRAGTDGRMQTFFSAPNKSGNRRSKTHSDKLWITLCWPSPTMLLSSSKLGELLQWTLPKPKDKSKLFRVIHKDHSSLLFSIAGPVTILNEQDWTNVDEKALNVWTVGQDRLLLNTSLSSERTNLACYPTVGAVECFASSPLDPSRLAIGTGEGIIKIWDLSRPHVKNVLMSNFYQKIQSKVVTLAWHPTNELLLAYGTLEGRIGYFDVSNKSKSPVLLPNFFKSQIHKIEWGPLNGDIENLGLFAVAEGKLITFNVKKSANDPQEVDTPDNTFVYTFSWKPDYQILLVSSKTGTLIVYSSDLKILATHYLQRKLQTICWHPDATQSDPSVTKYCNWFASVYNSKEILVYDFGIETDNSEDRIPTQLVVACDDGTTEIWDASSSTVLSTYINAHFEGVLAVTWSPIDSDYVIIAGKDHTIRIWKVSDCPPRTNEEIVALKKKCVKEVSEDADLVPKKEKASSEEATKVKKTNKNNLLPNFYSPKDNSEIVADLHKLLSWKENSQSNEPQVDQDSSILKIFGSSADMLKIIQTNEASHKARGKYNLRSTLSLFRGDISTTIKRGYR</sequence>
<gene>
    <name evidence="6" type="ORF">NQ318_005277</name>
</gene>
<comment type="caution">
    <text evidence="6">The sequence shown here is derived from an EMBL/GenBank/DDBJ whole genome shotgun (WGS) entry which is preliminary data.</text>
</comment>
<evidence type="ECO:0000256" key="3">
    <source>
        <dbReference type="PROSITE-ProRule" id="PRU00221"/>
    </source>
</evidence>
<dbReference type="PANTHER" id="PTHR46362:SF1">
    <property type="entry name" value="GEM-ASSOCIATED PROTEIN 5"/>
    <property type="match status" value="1"/>
</dbReference>
<evidence type="ECO:0008006" key="8">
    <source>
        <dbReference type="Google" id="ProtNLM"/>
    </source>
</evidence>
<organism evidence="6 7">
    <name type="scientific">Aromia moschata</name>
    <dbReference type="NCBI Taxonomy" id="1265417"/>
    <lineage>
        <taxon>Eukaryota</taxon>
        <taxon>Metazoa</taxon>
        <taxon>Ecdysozoa</taxon>
        <taxon>Arthropoda</taxon>
        <taxon>Hexapoda</taxon>
        <taxon>Insecta</taxon>
        <taxon>Pterygota</taxon>
        <taxon>Neoptera</taxon>
        <taxon>Endopterygota</taxon>
        <taxon>Coleoptera</taxon>
        <taxon>Polyphaga</taxon>
        <taxon>Cucujiformia</taxon>
        <taxon>Chrysomeloidea</taxon>
        <taxon>Cerambycidae</taxon>
        <taxon>Cerambycinae</taxon>
        <taxon>Callichromatini</taxon>
        <taxon>Aromia</taxon>
    </lineage>
</organism>
<name>A0AAV8Y2K7_9CUCU</name>
<dbReference type="AlphaFoldDB" id="A0AAV8Y2K7"/>
<evidence type="ECO:0000259" key="4">
    <source>
        <dbReference type="Pfam" id="PF23770"/>
    </source>
</evidence>